<feature type="domain" description="DUF11" evidence="4">
    <location>
        <begin position="1256"/>
        <end position="1372"/>
    </location>
</feature>
<feature type="compositionally biased region" description="Polar residues" evidence="1">
    <location>
        <begin position="3746"/>
        <end position="3757"/>
    </location>
</feature>
<feature type="domain" description="DUF11" evidence="4">
    <location>
        <begin position="4146"/>
        <end position="4254"/>
    </location>
</feature>
<dbReference type="Proteomes" id="UP000199092">
    <property type="component" value="Chromosome I"/>
</dbReference>
<dbReference type="GO" id="GO:0005975">
    <property type="term" value="P:carbohydrate metabolic process"/>
    <property type="evidence" value="ECO:0007669"/>
    <property type="project" value="UniProtKB-ARBA"/>
</dbReference>
<feature type="domain" description="DUF11" evidence="4">
    <location>
        <begin position="1005"/>
        <end position="1124"/>
    </location>
</feature>
<feature type="compositionally biased region" description="Low complexity" evidence="1">
    <location>
        <begin position="1108"/>
        <end position="1121"/>
    </location>
</feature>
<feature type="signal peptide" evidence="3">
    <location>
        <begin position="1"/>
        <end position="23"/>
    </location>
</feature>
<keyword evidence="6" id="KW-1185">Reference proteome</keyword>
<name>A0A1H1ZE72_9ACTN</name>
<feature type="region of interest" description="Disordered" evidence="1">
    <location>
        <begin position="1351"/>
        <end position="1373"/>
    </location>
</feature>
<sequence length="5196" mass="511171">MLSLVLALLVLGTAVLPPVAAEAAVQKPFAKVFSAQNNGAIAIVGNTQLTCQTAATGCTAARSGSGTNTNNNNYTMAFSDVDNVAATTNSTSADLALPADSTVLYARLLWSARLTAGTSGAAGTGAVGTAKFRGPGQSGYTTVNATTVTTTTIDTTPYQASLDVTSTVRTGGNGTYFFADMVAATGVDRYAGWTLVVAYSNPNLPLRDLTVFEGFADITTETAANSTVSTTVSGFITPTAGTVNATVGLGAWEGDLGTTGDVLKFGGTTLSDAARPANNSFDSAISNYGTSISARNPSATNNFGVDMGRISANGVLPNGATSATVSVSTTGDYIYLGLLTTEIDLYTPSFAGVSKTVTNLSGNAPAQVGDTLEYRLSFTNSGQDTAADVVARDTLPAGVSYVPGSTTVVSGANASTTPKTDATGDDVAEYVAADRLVRVRLGTGASATAGGTVAVNGSTAVTFRARVERPAAGTTVVNGALLDYRAVTLGNSYTFTTNTVSTPVQEIADLALTKTSTPTSQTAGSRVTYALGVTNNGPNTATGVVTTDTLPTGVSYLSSAPPSGTTCTSSGQTVTCSTATLANGAAVSIPVIVDVGAGTAAGTLVNTASVAASTTDDVATNNTATASTTVTRDADLRLTKTGPASVAAGNQVVYTLTALNAGPSSATSTTITDTLPLGTTLVSTDPSQGTCSASGQTVICTVGTLAPAATATVTLRATVAASSTATSLDNSASVTSATPDATPANNSATATTAVTQNADLAVTQTANPTTVPAGGTLTYTVTVANTGATDARGVTLADAVPAGLTLLQVTPTQGTCAAGSPLACDLGTITPGSTVRLTLSVRVDASRDAGTVTNTARATTTTAQAVTTNDAASTDITVVTRADVSLTKSAAPNPVQLGSNLTYTLTAANAGPSQARGVVVTDTLPTGTTFVSASTGCTASGRTVTCPMGTLDVGAGDSRTVTVTTPQTAPAGGLSNTAVATAATTDPAETNNTATFVSSTASSADLALTKTTSPSPVVPGRDVTYTLTASNAGPSAATGVVVDDTLPTGVTYASSTVPGGGSCTATGQAVACTVGTLAGGASATITLVGRVNADLVDRSTANTASVRATTPTDPTTSNNTATSTTEIARSADVGVTMVATTPTVRAGEEAGYRVTVNNAGPSTARNVVVTGQVPDGLEPVPGSSGGVCTVTGRTVSCAIGTLPVGSTANLTFRARVLPSTPAGTISGTASIGATTPDPNQADNASVAALEVVTAADVRATSSLSTDVLVAGGTATYTLTAANAGPSDATGVTLTDTVPAGLTVVSVAPSTGSCTVEGQIVRCGVDRLSPGGTLTVRVAVAVAADATGSRSSTVTVGSAVPDPAAGNNSDTTTTPVVQSADLRLTATAAPEPVTAGSTLRYTFGAVNVGPSLATAVVLDQVLPAGVRVLAGGIAAPPGVTCTVAAALDQVRCTLGDLAPGAGASVSVDTQVDPGLADGSSLTARGTLSSPTGDQDPDTRAARVTSSVVTSADLAVTKTARSSSPIAGGQETYVVTVSNAGPSRARAVRVVDSLPDGLTFVSAVNPAGTCSADGSDVTCDLGAVEPGAVVVVQLTTRLAATSAGRAVRNTVRVASDTADPTARNDTASLEQPVSGQNDLQLTKQVTSGPVVAGQPVTYRMVLSNDGPSQARDVILTDVLPDRLTFGRVDASGDGSCVYDPLTQTPADDDQVTCSWGTLDVGGSVTVTLTLGVPVDQPTGQPVVNTATASASATDPTPATATVSSAVGSRADLSVRKSLLSGPPTPGQEVRWQVSVQNDGPSVARDVRVRDAAPAGVAFTGAEAGQGSCPVAADAVECVLGDVAVGATVTVTVSGLLAAGSTVTDLTNEATVSSTTTDPDPDDNTTSVTTPATASADLALTSTAPASVVAGQQLTWTFRVTDEGPSDARDLRLTTALPDGVTVLSSTLDGPGSCSGTPSPTCTVDDLAAGASRTLTVVARVNPGYAGTALLASARVASAVADPDPLDGTTSSTTRVGRSADLSVSQTGPAVVAAGGTATWTVRVTNDGPSDGTGLVVVDDLPADLLGLTGTSDGGTCTLTGQQLLCPLGVVTAGGSRVITVTGQVDPATTAATLTNEVTVAADTPDPDTADLSSTFVTTIARSSDLTVTSTPGAETFTAGGPVSWTLTVRDGGPSVAREVVLTDTLPEGVTLATVDAGGGTCRLEGTSVLVCSFETQTPGTPIRVQVRGTLDAGATQAALVNSATVRAGTPDPDLTGNAASSSTPVGQSANLSIAQLIGSGRPVAGQPISSSLLVRNAGPSVARAVAVRSILPVDIEDPTVVSTSGTCTLTGRDLLCTVPELAPGAEARIDLGGVLAADFSGELSSVAAVESSTPDPDLADNTARVATTADEQAELSVVLTGPDRVVAGERVRFTVTVTNDGPSDARGVRLLGLLPAGVTDVRVESAYDPCTPDGQCPIGDLAADASRTIVVSGLVPADSSATSLNSTAVLTSDTADLDTTDNTSRVVTEVTRTADLVVTTASDVAQLTPGRGATLTVTVRNDGPSTARQVSATDTLPEGLALAGDPTSSAGACTTTGRTVTCELDQLEPGGALVLTLPVTVGASFTGATVADSASATSATPDPDAQDNTDAVTLPVRGRADLTLLSSAPDEVRAGTPLSWTLDLANDGPSDAQATVITQTLPAGVGRVSLASTQGSCTQSGVTVTCTLGVVAAGQAVRVTVGTSGVLDPSYPAGPVVARATVSSPTADPDGDVADDPTPDGRSASSETRVVAEADVTVTTVATPTSTVAGGPVGWTVTVSSTGPSTARDVVLTNPLPDDVRGFTLVPADGVTCSGTTCTIGDLRPGTDQALVFTVRGTVPAAFAGDAVVDTARVSTSTPDPDPGDDRASAPVAVQQAGGVALVLDGPDTVVPGEDVSWTVTVTNLGPSLARGVVVTDALPTGVTGARVSAPAGVRCTDGPTLSCDLGSLDVGDQNAVTLVVTGRVAADLADPELATTARVTATTPDPDSGDNAATAVSLVRPEADLALVKTGPAAATAGEAVAWELEVSNDGPSQARDVVVLDTLPAGVGGIAAGSPEGGVSCTVEGAGIRCAVGALDPDDAVTVQVTGVVDAGQPAGTLENVATVSSAATDVQPADNRDATRTEVTSSADLSVTKTVSPDPLEAGSPATFVLTVANAGPSRARAAVVTDVLPAGLTAGAVTSTSGTCAVRGQTVACDLGDLAATGGTPVVVTIPVVVADDVDPDGFANTASVQSDTTDPDAGDNSAVVAGEAASRADLRLTKTADRTVAVPGELVTWTLAVTNDGPSAARAVSLVDTLPASVAVTAASVPGGSCAPLDVRPLVCTLDVVRADQTVAASITGRVDADTLDAALTNAASVGSTGSVDPDAADNSDQVRTPLQGAADLVVEQSATPTPAVAGAPVTWTVTVRNTGPSQARGVVLTDTVPVGVDVTSATLDRSGDCRTLDGSVTCDVGTLATGSSAVLTLVGRPTAGSAGGDLVNRAVATAVTQERTPNDNDSRLSTPLGRSADLSVALDAPTRVLAGEQLTWRVTVRNDGPSDAAGATTRLALPPGLLGLTAVVDGTGCPVTADGTLCALGALPAGEQRVLVVTGQLDPASLATALPATATAAATTADPDTADLTATGSTTVGRAADLALTKRVEGAVVAGRAVTWSLVLTNPGPSTARDVVLTDALPAGVRPATATSGDADCAVADGTLRCTRDQLAPGGTVQVRVTGTLDPAYPDTGLRNTASATTSTPDPVPGGSSATSDAEVGASADLRVGKALTSGLPVAGEPITFTVVVTNDGPSDATGVVLTDVVPSQVRAVTAGSDAGTCTVVGPGVRCDLGTLADGAEAVVTVGGVVTQTFDERLTNTARVTSATPDPDPGNDAGSADASVGESAAVSVALTGPATATAGGPLRWTLVVRNAGPSTARDVDLAQLLPAGVRDVAVDDARCRPDVSCLLGDLAPGATVTVVVTGTLDPAFAGGELDTAATVTSPTADPSSVDDTATWTTAVGRASDLVTTLDLRPGTLVPGTGATLVVGVRNAGPSTADRVVLSTTLPEGLTLAADATGDGATCTLVGRTLRCTVPALAPGADVAVTVPLAVAPGVSVDTLDLSAVASSLTPMVVAGDNTATRAAPVAGQADLTLSKTGPATASAGTPLAWRLVLTNDGPSDAQGVVLTDALPAGVGPVTVTASQGVCAQQDDQVRCDVGQLADDGRVTVDLVTTGPVDPSTVTGVLTNRAAVTSATGEPGGGSGGRRDAASTDLGAIADVAVDVRADAAAVTAGTRTSWTVTVANRGPATARGVRLALPAGAGLTDVRVSGPAGLTCTDVCTLATLLPGDEAAVVLTVSARVPAGSTADSVTTRATVSAATDDPENGDDTDAAAVPVVRSAALAVSKTGDRVVTPGGDVAWSVVVENAGPSVARDVRLTDALPDGVSDVEVAGAGCTGTDTVSCALATLDPDESVELTLTGRLASGFEADALTNTAEVTSSTSDPDAADNSDTARGDTAASADLSVTKTGPETLVAGGPVVWRLTVANDGPSTARGVVLSDPVPAGVGRLRTSGADCAVVDRVVRCDLDAVADGDEVTVTVSGVVDPAYTGAALVNAASVRSDTADPEPANGTSDPVSTTVTRSADLSIVKTVDDVVAGEDAVFTLTVRNAGPSTARGVVVTDVLPAGLGIGEVSGAACAVEGQTVTCRIAELGPTGDEPVVVTIPVAVADDVDPATLVNTATVQGSDPDPQLDDNTSVVAGGGVAVADLAVTKVADREAAAPGERVSWTVTARNAGPSAARDVTIRDVLPDDLTDLAVEGPAGACAAVVDRVLTCTLDVLRDGELAAVVVRGTVASGSELSALTNSVTIASSASRDPETDDNAAQVTTPLTGEADVALTKVLDTVSPGAGEEARWTLTATNRGPSTARGVVLTDTLPAVPVVAELPTGCTAVDRTVSCGLGDLEVGASGSVELVGTVESGATGTLSNSATVTATSPDLDLADNTATTPPAPLRHLADLGVAKVADATEASVGDEVGYVVTVTNRGPSDASGVMVDERWPDGLALVGAEPGTGRFDPATMTWAVGTLAAGASAELRLAARVSGTGVVTNAVAVSGGDGTVDPEPDDGVADATLTVDPPADPGDPDQPGQPGQPGQPAQDGPPGPGIPLLPRTGGPVLWVLVLGWLAVVGGVSALAVRRRRG</sequence>
<feature type="domain" description="DUF11" evidence="4">
    <location>
        <begin position="4518"/>
        <end position="4629"/>
    </location>
</feature>
<feature type="domain" description="DUF11" evidence="4">
    <location>
        <begin position="3529"/>
        <end position="3643"/>
    </location>
</feature>
<feature type="region of interest" description="Disordered" evidence="1">
    <location>
        <begin position="3873"/>
        <end position="3895"/>
    </location>
</feature>
<feature type="domain" description="DUF11" evidence="4">
    <location>
        <begin position="4891"/>
        <end position="5003"/>
    </location>
</feature>
<dbReference type="RefSeq" id="WP_091414711.1">
    <property type="nucleotide sequence ID" value="NZ_LT629749.1"/>
</dbReference>
<feature type="domain" description="DUF11" evidence="4">
    <location>
        <begin position="4020"/>
        <end position="4136"/>
    </location>
</feature>
<feature type="domain" description="DUF11" evidence="4">
    <location>
        <begin position="4398"/>
        <end position="4509"/>
    </location>
</feature>
<feature type="domain" description="DUF11" evidence="4">
    <location>
        <begin position="4641"/>
        <end position="4755"/>
    </location>
</feature>
<dbReference type="Gene3D" id="2.60.40.3080">
    <property type="match status" value="1"/>
</dbReference>
<keyword evidence="3" id="KW-0732">Signal</keyword>
<evidence type="ECO:0000259" key="4">
    <source>
        <dbReference type="Pfam" id="PF01345"/>
    </source>
</evidence>
<feature type="region of interest" description="Disordered" evidence="1">
    <location>
        <begin position="5107"/>
        <end position="5164"/>
    </location>
</feature>
<dbReference type="Gene3D" id="2.60.40.10">
    <property type="entry name" value="Immunoglobulins"/>
    <property type="match status" value="7"/>
</dbReference>
<feature type="compositionally biased region" description="Low complexity" evidence="1">
    <location>
        <begin position="1868"/>
        <end position="1887"/>
    </location>
</feature>
<reference evidence="5 6" key="1">
    <citation type="submission" date="2016-10" db="EMBL/GenBank/DDBJ databases">
        <authorList>
            <person name="de Groot N.N."/>
        </authorList>
    </citation>
    <scope>NUCLEOTIDE SEQUENCE [LARGE SCALE GENOMIC DNA]</scope>
    <source>
        <strain evidence="5 6">DSM 21741</strain>
    </source>
</reference>
<keyword evidence="2" id="KW-1133">Transmembrane helix</keyword>
<protein>
    <submittedName>
        <fullName evidence="5">Conserved repeat domain-containing protein</fullName>
    </submittedName>
</protein>
<dbReference type="InterPro" id="IPR047589">
    <property type="entry name" value="DUF11_rpt"/>
</dbReference>
<feature type="domain" description="DUF11" evidence="4">
    <location>
        <begin position="635"/>
        <end position="751"/>
    </location>
</feature>
<accession>A0A1H1ZE72</accession>
<feature type="domain" description="DUF11" evidence="4">
    <location>
        <begin position="2269"/>
        <end position="2384"/>
    </location>
</feature>
<feature type="domain" description="DUF11" evidence="4">
    <location>
        <begin position="2142"/>
        <end position="2260"/>
    </location>
</feature>
<dbReference type="InterPro" id="IPR001434">
    <property type="entry name" value="OmcB-like_DUF11"/>
</dbReference>
<feature type="compositionally biased region" description="Polar residues" evidence="1">
    <location>
        <begin position="1478"/>
        <end position="1491"/>
    </location>
</feature>
<dbReference type="Gene3D" id="2.60.40.1170">
    <property type="entry name" value="Mu homology domain, subdomain B"/>
    <property type="match status" value="2"/>
</dbReference>
<feature type="domain" description="DUF11" evidence="4">
    <location>
        <begin position="1636"/>
        <end position="1761"/>
    </location>
</feature>
<feature type="domain" description="DUF11" evidence="4">
    <location>
        <begin position="1769"/>
        <end position="1886"/>
    </location>
</feature>
<feature type="domain" description="DUF11" evidence="4">
    <location>
        <begin position="1894"/>
        <end position="2010"/>
    </location>
</feature>
<feature type="domain" description="DUF11" evidence="4">
    <location>
        <begin position="4274"/>
        <end position="4390"/>
    </location>
</feature>
<proteinExistence type="predicted"/>
<feature type="domain" description="DUF11" evidence="4">
    <location>
        <begin position="5013"/>
        <end position="5128"/>
    </location>
</feature>
<evidence type="ECO:0000313" key="5">
    <source>
        <dbReference type="EMBL" id="SDT31847.1"/>
    </source>
</evidence>
<dbReference type="EMBL" id="LT629749">
    <property type="protein sequence ID" value="SDT31847.1"/>
    <property type="molecule type" value="Genomic_DNA"/>
</dbReference>
<feature type="domain" description="DUF11" evidence="4">
    <location>
        <begin position="2647"/>
        <end position="2748"/>
    </location>
</feature>
<feature type="domain" description="DUF11" evidence="4">
    <location>
        <begin position="1511"/>
        <end position="1626"/>
    </location>
</feature>
<feature type="domain" description="DUF11" evidence="4">
    <location>
        <begin position="2400"/>
        <end position="2504"/>
    </location>
</feature>
<evidence type="ECO:0000313" key="6">
    <source>
        <dbReference type="Proteomes" id="UP000199092"/>
    </source>
</evidence>
<feature type="domain" description="DUF11" evidence="4">
    <location>
        <begin position="2773"/>
        <end position="2889"/>
    </location>
</feature>
<evidence type="ECO:0000256" key="2">
    <source>
        <dbReference type="SAM" id="Phobius"/>
    </source>
</evidence>
<feature type="domain" description="DUF11" evidence="4">
    <location>
        <begin position="1132"/>
        <end position="1248"/>
    </location>
</feature>
<feature type="domain" description="DUF11" evidence="4">
    <location>
        <begin position="1380"/>
        <end position="1497"/>
    </location>
</feature>
<feature type="compositionally biased region" description="Acidic residues" evidence="1">
    <location>
        <begin position="2747"/>
        <end position="2756"/>
    </location>
</feature>
<feature type="domain" description="DUF11" evidence="4">
    <location>
        <begin position="3777"/>
        <end position="3892"/>
    </location>
</feature>
<keyword evidence="2" id="KW-0812">Transmembrane</keyword>
<dbReference type="InterPro" id="IPR013783">
    <property type="entry name" value="Ig-like_fold"/>
</dbReference>
<feature type="transmembrane region" description="Helical" evidence="2">
    <location>
        <begin position="5171"/>
        <end position="5191"/>
    </location>
</feature>
<feature type="compositionally biased region" description="Polar residues" evidence="1">
    <location>
        <begin position="4490"/>
        <end position="4499"/>
    </location>
</feature>
<feature type="region of interest" description="Disordered" evidence="1">
    <location>
        <begin position="728"/>
        <end position="747"/>
    </location>
</feature>
<dbReference type="STRING" id="546871.SAMN04488543_3709"/>
<feature type="compositionally biased region" description="Low complexity" evidence="1">
    <location>
        <begin position="5140"/>
        <end position="5153"/>
    </location>
</feature>
<organism evidence="5 6">
    <name type="scientific">Friedmanniella luteola</name>
    <dbReference type="NCBI Taxonomy" id="546871"/>
    <lineage>
        <taxon>Bacteria</taxon>
        <taxon>Bacillati</taxon>
        <taxon>Actinomycetota</taxon>
        <taxon>Actinomycetes</taxon>
        <taxon>Propionibacteriales</taxon>
        <taxon>Nocardioidaceae</taxon>
        <taxon>Friedmanniella</taxon>
    </lineage>
</organism>
<feature type="domain" description="DUF11" evidence="4">
    <location>
        <begin position="3023"/>
        <end position="3140"/>
    </location>
</feature>
<feature type="region of interest" description="Disordered" evidence="1">
    <location>
        <begin position="2739"/>
        <end position="2768"/>
    </location>
</feature>
<evidence type="ECO:0000256" key="1">
    <source>
        <dbReference type="SAM" id="MobiDB-lite"/>
    </source>
</evidence>
<evidence type="ECO:0000256" key="3">
    <source>
        <dbReference type="SAM" id="SignalP"/>
    </source>
</evidence>
<keyword evidence="2" id="KW-0472">Membrane</keyword>
<gene>
    <name evidence="5" type="ORF">SAMN04488543_3709</name>
</gene>
<dbReference type="InterPro" id="IPR051172">
    <property type="entry name" value="Chlamydia_OmcB"/>
</dbReference>
<dbReference type="NCBIfam" id="TIGR01451">
    <property type="entry name" value="B_ant_repeat"/>
    <property type="match status" value="28"/>
</dbReference>
<feature type="chain" id="PRO_5009267569" evidence="3">
    <location>
        <begin position="24"/>
        <end position="5196"/>
    </location>
</feature>
<feature type="region of interest" description="Disordered" evidence="1">
    <location>
        <begin position="1866"/>
        <end position="1887"/>
    </location>
</feature>
<feature type="compositionally biased region" description="Low complexity" evidence="1">
    <location>
        <begin position="737"/>
        <end position="747"/>
    </location>
</feature>
<dbReference type="Gene3D" id="2.60.40.740">
    <property type="match status" value="1"/>
</dbReference>
<dbReference type="OrthoDB" id="158862at2"/>
<feature type="domain" description="DUF11" evidence="4">
    <location>
        <begin position="3653"/>
        <end position="3768"/>
    </location>
</feature>
<feature type="region of interest" description="Disordered" evidence="1">
    <location>
        <begin position="1102"/>
        <end position="1121"/>
    </location>
</feature>
<feature type="domain" description="DUF11" evidence="4">
    <location>
        <begin position="509"/>
        <end position="627"/>
    </location>
</feature>
<feature type="domain" description="DUF11" evidence="4">
    <location>
        <begin position="759"/>
        <end position="875"/>
    </location>
</feature>
<dbReference type="PANTHER" id="PTHR34819:SF3">
    <property type="entry name" value="CELL SURFACE PROTEIN"/>
    <property type="match status" value="1"/>
</dbReference>
<feature type="domain" description="DUF11" evidence="4">
    <location>
        <begin position="2018"/>
        <end position="2132"/>
    </location>
</feature>
<feature type="region of interest" description="Disordered" evidence="1">
    <location>
        <begin position="4615"/>
        <end position="4634"/>
    </location>
</feature>
<feature type="domain" description="DUF11" evidence="4">
    <location>
        <begin position="2906"/>
        <end position="3014"/>
    </location>
</feature>
<feature type="domain" description="DUF11" evidence="4">
    <location>
        <begin position="3149"/>
        <end position="3267"/>
    </location>
</feature>
<feature type="domain" description="DUF11" evidence="4">
    <location>
        <begin position="3909"/>
        <end position="4012"/>
    </location>
</feature>
<feature type="region of interest" description="Disordered" evidence="1">
    <location>
        <begin position="1468"/>
        <end position="1500"/>
    </location>
</feature>
<feature type="domain" description="DUF11" evidence="4">
    <location>
        <begin position="883"/>
        <end position="996"/>
    </location>
</feature>
<dbReference type="PANTHER" id="PTHR34819">
    <property type="entry name" value="LARGE CYSTEINE-RICH PERIPLASMIC PROTEIN OMCB"/>
    <property type="match status" value="1"/>
</dbReference>
<feature type="domain" description="DUF11" evidence="4">
    <location>
        <begin position="2513"/>
        <end position="2632"/>
    </location>
</feature>
<feature type="domain" description="DUF11" evidence="4">
    <location>
        <begin position="4764"/>
        <end position="4883"/>
    </location>
</feature>
<feature type="domain" description="DUF11" evidence="4">
    <location>
        <begin position="3276"/>
        <end position="3395"/>
    </location>
</feature>
<dbReference type="Pfam" id="PF01345">
    <property type="entry name" value="DUF11"/>
    <property type="match status" value="38"/>
</dbReference>
<feature type="region of interest" description="Disordered" evidence="1">
    <location>
        <begin position="4490"/>
        <end position="4520"/>
    </location>
</feature>
<feature type="domain" description="DUF11" evidence="4">
    <location>
        <begin position="3403"/>
        <end position="3519"/>
    </location>
</feature>
<feature type="domain" description="DUF11" evidence="4">
    <location>
        <begin position="357"/>
        <end position="455"/>
    </location>
</feature>
<feature type="region of interest" description="Disordered" evidence="1">
    <location>
        <begin position="3735"/>
        <end position="3770"/>
    </location>
</feature>